<gene>
    <name evidence="2" type="ORF">CLAFUR5_11179</name>
</gene>
<reference evidence="2" key="2">
    <citation type="journal article" date="2022" name="Microb. Genom.">
        <title>A chromosome-scale genome assembly of the tomato pathogen Cladosporium fulvum reveals a compartmentalized genome architecture and the presence of a dispensable chromosome.</title>
        <authorList>
            <person name="Zaccaron A.Z."/>
            <person name="Chen L.H."/>
            <person name="Samaras A."/>
            <person name="Stergiopoulos I."/>
        </authorList>
    </citation>
    <scope>NUCLEOTIDE SEQUENCE</scope>
    <source>
        <strain evidence="2">Race5_Kim</strain>
    </source>
</reference>
<keyword evidence="3" id="KW-1185">Reference proteome</keyword>
<evidence type="ECO:0000313" key="3">
    <source>
        <dbReference type="Proteomes" id="UP000756132"/>
    </source>
</evidence>
<dbReference type="AlphaFoldDB" id="A0A9Q8PF19"/>
<feature type="region of interest" description="Disordered" evidence="1">
    <location>
        <begin position="1"/>
        <end position="33"/>
    </location>
</feature>
<feature type="region of interest" description="Disordered" evidence="1">
    <location>
        <begin position="127"/>
        <end position="155"/>
    </location>
</feature>
<organism evidence="2 3">
    <name type="scientific">Passalora fulva</name>
    <name type="common">Tomato leaf mold</name>
    <name type="synonym">Cladosporium fulvum</name>
    <dbReference type="NCBI Taxonomy" id="5499"/>
    <lineage>
        <taxon>Eukaryota</taxon>
        <taxon>Fungi</taxon>
        <taxon>Dikarya</taxon>
        <taxon>Ascomycota</taxon>
        <taxon>Pezizomycotina</taxon>
        <taxon>Dothideomycetes</taxon>
        <taxon>Dothideomycetidae</taxon>
        <taxon>Mycosphaerellales</taxon>
        <taxon>Mycosphaerellaceae</taxon>
        <taxon>Fulvia</taxon>
    </lineage>
</organism>
<dbReference type="KEGG" id="ffu:CLAFUR5_11179"/>
<dbReference type="PANTHER" id="PTHR43075">
    <property type="entry name" value="FORMATE LYASE ACTIVATING ENZYME, PUTATIVE (AFU_ORTHOLOGUE AFUA_2G15630)-RELATED"/>
    <property type="match status" value="1"/>
</dbReference>
<sequence>MLSRAARCTSRRGLIPRPHPHTPTATQRRPRSCLSPPFLLDNATSKRLPQADNYAEAAMQSIRAMQAQVGDLCFTADGIAKKGILLRHLVMPGYEEEGKQIVRWLAENASKDMYIHTMRQYCPRAHVGKERRTTGSGRAKDLASRAAGPGGVPAGEEVKKELRYQELNRAVSLGEVDSVRKAGENAGLWRFVEAAEHGGFNI</sequence>
<dbReference type="RefSeq" id="XP_047765607.1">
    <property type="nucleotide sequence ID" value="XM_047910327.1"/>
</dbReference>
<accession>A0A9Q8PF19</accession>
<feature type="compositionally biased region" description="Basic and acidic residues" evidence="1">
    <location>
        <begin position="127"/>
        <end position="143"/>
    </location>
</feature>
<evidence type="ECO:0000256" key="1">
    <source>
        <dbReference type="SAM" id="MobiDB-lite"/>
    </source>
</evidence>
<reference evidence="2" key="1">
    <citation type="submission" date="2021-12" db="EMBL/GenBank/DDBJ databases">
        <authorList>
            <person name="Zaccaron A."/>
            <person name="Stergiopoulos I."/>
        </authorList>
    </citation>
    <scope>NUCLEOTIDE SEQUENCE</scope>
    <source>
        <strain evidence="2">Race5_Kim</strain>
    </source>
</reference>
<dbReference type="Proteomes" id="UP000756132">
    <property type="component" value="Chromosome 8"/>
</dbReference>
<dbReference type="InterPro" id="IPR040085">
    <property type="entry name" value="MJ0674-like"/>
</dbReference>
<protein>
    <submittedName>
        <fullName evidence="2">Uncharacterized protein</fullName>
    </submittedName>
</protein>
<evidence type="ECO:0000313" key="2">
    <source>
        <dbReference type="EMBL" id="UJO21241.1"/>
    </source>
</evidence>
<dbReference type="GeneID" id="71991057"/>
<proteinExistence type="predicted"/>
<dbReference type="PANTHER" id="PTHR43075:SF1">
    <property type="entry name" value="FORMATE LYASE ACTIVATING ENZYME, PUTATIVE (AFU_ORTHOLOGUE AFUA_2G15630)-RELATED"/>
    <property type="match status" value="1"/>
</dbReference>
<dbReference type="EMBL" id="CP090170">
    <property type="protein sequence ID" value="UJO21241.1"/>
    <property type="molecule type" value="Genomic_DNA"/>
</dbReference>
<dbReference type="OrthoDB" id="1856718at2759"/>
<name>A0A9Q8PF19_PASFU</name>